<evidence type="ECO:0000313" key="3">
    <source>
        <dbReference type="Proteomes" id="UP000515512"/>
    </source>
</evidence>
<accession>A0A7D6ZTP5</accession>
<evidence type="ECO:0000259" key="1">
    <source>
        <dbReference type="PROSITE" id="PS51819"/>
    </source>
</evidence>
<dbReference type="SUPFAM" id="SSF54593">
    <property type="entry name" value="Glyoxalase/Bleomycin resistance protein/Dihydroxybiphenyl dioxygenase"/>
    <property type="match status" value="1"/>
</dbReference>
<dbReference type="InterPro" id="IPR041581">
    <property type="entry name" value="Glyoxalase_6"/>
</dbReference>
<dbReference type="KEGG" id="nhu:H0264_23925"/>
<sequence>MAIARLGAISLDSDDPAGLGDFYHRLLELEIVYKSDDAVVLRGKSLYLTIERIQDHRPPVWPEGIVPKQMHLDLFVNDLNESEAAALALGARKPEYQPSPDRWRVLLDPSGHPFCLTLPMDPGVSG</sequence>
<feature type="domain" description="VOC" evidence="1">
    <location>
        <begin position="5"/>
        <end position="119"/>
    </location>
</feature>
<dbReference type="InterPro" id="IPR029068">
    <property type="entry name" value="Glyas_Bleomycin-R_OHBP_Dase"/>
</dbReference>
<protein>
    <submittedName>
        <fullName evidence="2">VOC family protein</fullName>
    </submittedName>
</protein>
<keyword evidence="3" id="KW-1185">Reference proteome</keyword>
<proteinExistence type="predicted"/>
<reference evidence="2 3" key="1">
    <citation type="submission" date="2020-07" db="EMBL/GenBank/DDBJ databases">
        <authorList>
            <person name="Zhuang K."/>
            <person name="Ran Y."/>
        </authorList>
    </citation>
    <scope>NUCLEOTIDE SEQUENCE [LARGE SCALE GENOMIC DNA]</scope>
    <source>
        <strain evidence="2 3">WCH-YHL-001</strain>
    </source>
</reference>
<dbReference type="CDD" id="cd06587">
    <property type="entry name" value="VOC"/>
    <property type="match status" value="1"/>
</dbReference>
<dbReference type="Pfam" id="PF18029">
    <property type="entry name" value="Glyoxalase_6"/>
    <property type="match status" value="1"/>
</dbReference>
<dbReference type="RefSeq" id="WP_181579616.1">
    <property type="nucleotide sequence ID" value="NZ_CP059399.1"/>
</dbReference>
<evidence type="ECO:0000313" key="2">
    <source>
        <dbReference type="EMBL" id="QLY28409.1"/>
    </source>
</evidence>
<name>A0A7D6ZTP5_9NOCA</name>
<dbReference type="InterPro" id="IPR037523">
    <property type="entry name" value="VOC_core"/>
</dbReference>
<dbReference type="PROSITE" id="PS51819">
    <property type="entry name" value="VOC"/>
    <property type="match status" value="1"/>
</dbReference>
<dbReference type="EMBL" id="CP059399">
    <property type="protein sequence ID" value="QLY28409.1"/>
    <property type="molecule type" value="Genomic_DNA"/>
</dbReference>
<organism evidence="2 3">
    <name type="scientific">Nocardia huaxiensis</name>
    <dbReference type="NCBI Taxonomy" id="2755382"/>
    <lineage>
        <taxon>Bacteria</taxon>
        <taxon>Bacillati</taxon>
        <taxon>Actinomycetota</taxon>
        <taxon>Actinomycetes</taxon>
        <taxon>Mycobacteriales</taxon>
        <taxon>Nocardiaceae</taxon>
        <taxon>Nocardia</taxon>
    </lineage>
</organism>
<gene>
    <name evidence="2" type="ORF">H0264_23925</name>
</gene>
<dbReference type="Gene3D" id="3.10.180.10">
    <property type="entry name" value="2,3-Dihydroxybiphenyl 1,2-Dioxygenase, domain 1"/>
    <property type="match status" value="1"/>
</dbReference>
<dbReference type="PANTHER" id="PTHR35908:SF1">
    <property type="entry name" value="CONSERVED PROTEIN"/>
    <property type="match status" value="1"/>
</dbReference>
<dbReference type="PANTHER" id="PTHR35908">
    <property type="entry name" value="HYPOTHETICAL FUSION PROTEIN"/>
    <property type="match status" value="1"/>
</dbReference>
<dbReference type="AlphaFoldDB" id="A0A7D6ZTP5"/>
<dbReference type="Proteomes" id="UP000515512">
    <property type="component" value="Chromosome"/>
</dbReference>